<dbReference type="SUPFAM" id="SSF53756">
    <property type="entry name" value="UDP-Glycosyltransferase/glycogen phosphorylase"/>
    <property type="match status" value="1"/>
</dbReference>
<name>A0A0G1VNV0_9BACT</name>
<keyword evidence="2" id="KW-0808">Transferase</keyword>
<dbReference type="EMBL" id="LCPV01000001">
    <property type="protein sequence ID" value="KKW08123.1"/>
    <property type="molecule type" value="Genomic_DNA"/>
</dbReference>
<protein>
    <submittedName>
        <fullName evidence="2">Glycosyl transferase group 1</fullName>
    </submittedName>
</protein>
<dbReference type="GO" id="GO:0016757">
    <property type="term" value="F:glycosyltransferase activity"/>
    <property type="evidence" value="ECO:0007669"/>
    <property type="project" value="InterPro"/>
</dbReference>
<dbReference type="AlphaFoldDB" id="A0A0G1VNV0"/>
<comment type="caution">
    <text evidence="2">The sequence shown here is derived from an EMBL/GenBank/DDBJ whole genome shotgun (WGS) entry which is preliminary data.</text>
</comment>
<evidence type="ECO:0000313" key="3">
    <source>
        <dbReference type="Proteomes" id="UP000034589"/>
    </source>
</evidence>
<dbReference type="Proteomes" id="UP000034589">
    <property type="component" value="Unassembled WGS sequence"/>
</dbReference>
<reference evidence="2 3" key="1">
    <citation type="journal article" date="2015" name="Nature">
        <title>rRNA introns, odd ribosomes, and small enigmatic genomes across a large radiation of phyla.</title>
        <authorList>
            <person name="Brown C.T."/>
            <person name="Hug L.A."/>
            <person name="Thomas B.C."/>
            <person name="Sharon I."/>
            <person name="Castelle C.J."/>
            <person name="Singh A."/>
            <person name="Wilkins M.J."/>
            <person name="Williams K.H."/>
            <person name="Banfield J.F."/>
        </authorList>
    </citation>
    <scope>NUCLEOTIDE SEQUENCE [LARGE SCALE GENOMIC DNA]</scope>
</reference>
<evidence type="ECO:0000313" key="2">
    <source>
        <dbReference type="EMBL" id="KKW08123.1"/>
    </source>
</evidence>
<gene>
    <name evidence="2" type="ORF">UY39_C0001G0003</name>
</gene>
<proteinExistence type="predicted"/>
<dbReference type="PANTHER" id="PTHR46401:SF8">
    <property type="entry name" value="BLL6006 PROTEIN"/>
    <property type="match status" value="1"/>
</dbReference>
<feature type="domain" description="Glycosyl transferase family 1" evidence="1">
    <location>
        <begin position="218"/>
        <end position="374"/>
    </location>
</feature>
<accession>A0A0G1VNV0</accession>
<sequence>MGEKRIAIVTPYGAEPRYDNYPEFILAESLIERGWRVRMYTYALRDIPMYRTDLVYKGIAVARCRHRFGISPKLFLSLLYSRPDVVLCYHPKNFLSYTARLAARVIGARFIVEVTGILHDPYIVDDVDDPEATLKKNPHLITDFVGFVKDALSEGVRRSWNNYVLHSPTGNADRIIAINEQEKKYIFEFYGRSAERIYCAAPRARDEGQMRPTILPIPDNFLFFIGQIKRRKGWDTAIEGMAALRSAGHPAHLVFVTPQKDLAVPIARARARGVLSDISFLSAVSNEERQWLYSHARAVLVPSTYEGFGLPVFEAFLSGAPVCASDIPVFREFLSHKENAILFTVGSGEALARAVIELDSDPALREHLIEKGRQTAERFSYERMVEKHISVFS</sequence>
<dbReference type="InterPro" id="IPR001296">
    <property type="entry name" value="Glyco_trans_1"/>
</dbReference>
<evidence type="ECO:0000259" key="1">
    <source>
        <dbReference type="Pfam" id="PF00534"/>
    </source>
</evidence>
<dbReference type="Gene3D" id="3.40.50.2000">
    <property type="entry name" value="Glycogen Phosphorylase B"/>
    <property type="match status" value="2"/>
</dbReference>
<dbReference type="Pfam" id="PF00534">
    <property type="entry name" value="Glycos_transf_1"/>
    <property type="match status" value="1"/>
</dbReference>
<dbReference type="PANTHER" id="PTHR46401">
    <property type="entry name" value="GLYCOSYLTRANSFERASE WBBK-RELATED"/>
    <property type="match status" value="1"/>
</dbReference>
<organism evidence="2 3">
    <name type="scientific">Candidatus Kaiserbacteria bacterium GW2011_GWC2_49_12</name>
    <dbReference type="NCBI Taxonomy" id="1618675"/>
    <lineage>
        <taxon>Bacteria</taxon>
        <taxon>Candidatus Kaiseribacteriota</taxon>
    </lineage>
</organism>